<organism evidence="1 2">
    <name type="scientific">Eufriesea mexicana</name>
    <dbReference type="NCBI Taxonomy" id="516756"/>
    <lineage>
        <taxon>Eukaryota</taxon>
        <taxon>Metazoa</taxon>
        <taxon>Ecdysozoa</taxon>
        <taxon>Arthropoda</taxon>
        <taxon>Hexapoda</taxon>
        <taxon>Insecta</taxon>
        <taxon>Pterygota</taxon>
        <taxon>Neoptera</taxon>
        <taxon>Endopterygota</taxon>
        <taxon>Hymenoptera</taxon>
        <taxon>Apocrita</taxon>
        <taxon>Aculeata</taxon>
        <taxon>Apoidea</taxon>
        <taxon>Anthophila</taxon>
        <taxon>Apidae</taxon>
        <taxon>Eufriesea</taxon>
    </lineage>
</organism>
<name>A0A310SIX5_9HYME</name>
<sequence>MCAPNAIDNAVTPATTRKSLAGNSPSVKMDLTRGLVSRSRDSRLAMADRPDHDRIPRPSTILIHKRARRWVFLEQLLTVWTTVSGFTASSPPSAYAATPFSVFSREKRATRVFKEAHSLATAVSSRTWTIPFEPQRRGITDNETIGEHSRRDTSTLDFRSDRSRLAYLSATPVLASSAATTA</sequence>
<gene>
    <name evidence="1" type="ORF">WN48_07004</name>
</gene>
<dbReference type="AlphaFoldDB" id="A0A310SIX5"/>
<evidence type="ECO:0000313" key="1">
    <source>
        <dbReference type="EMBL" id="OAD62571.1"/>
    </source>
</evidence>
<proteinExistence type="predicted"/>
<keyword evidence="2" id="KW-1185">Reference proteome</keyword>
<reference evidence="1 2" key="1">
    <citation type="submission" date="2015-07" db="EMBL/GenBank/DDBJ databases">
        <title>The genome of Eufriesea mexicana.</title>
        <authorList>
            <person name="Pan H."/>
            <person name="Kapheim K."/>
        </authorList>
    </citation>
    <scope>NUCLEOTIDE SEQUENCE [LARGE SCALE GENOMIC DNA]</scope>
    <source>
        <strain evidence="1">0111107269</strain>
        <tissue evidence="1">Whole body</tissue>
    </source>
</reference>
<evidence type="ECO:0000313" key="2">
    <source>
        <dbReference type="Proteomes" id="UP000250275"/>
    </source>
</evidence>
<dbReference type="EMBL" id="KQ759848">
    <property type="protein sequence ID" value="OAD62571.1"/>
    <property type="molecule type" value="Genomic_DNA"/>
</dbReference>
<dbReference type="Proteomes" id="UP000250275">
    <property type="component" value="Unassembled WGS sequence"/>
</dbReference>
<accession>A0A310SIX5</accession>
<protein>
    <submittedName>
        <fullName evidence="1">Uncharacterized protein</fullName>
    </submittedName>
</protein>